<proteinExistence type="predicted"/>
<protein>
    <submittedName>
        <fullName evidence="1">Uncharacterized protein</fullName>
    </submittedName>
</protein>
<dbReference type="AlphaFoldDB" id="A0A091LHD7"/>
<keyword evidence="2" id="KW-1185">Reference proteome</keyword>
<gene>
    <name evidence="1" type="ORF">N323_07389</name>
</gene>
<sequence length="76" mass="8601">EEQNSPMLLFYSHFSPCSTKVTKISHPLPKKMTSLAPYLVTKYFPPLLLFQPHRDFPRCCQPGAGYLKFSRVLGGG</sequence>
<feature type="non-terminal residue" evidence="1">
    <location>
        <position position="1"/>
    </location>
</feature>
<name>A0A091LHD7_CATAU</name>
<dbReference type="EMBL" id="KL324333">
    <property type="protein sequence ID" value="KFP55751.1"/>
    <property type="molecule type" value="Genomic_DNA"/>
</dbReference>
<dbReference type="Proteomes" id="UP000053745">
    <property type="component" value="Unassembled WGS sequence"/>
</dbReference>
<organism evidence="1 2">
    <name type="scientific">Cathartes aura</name>
    <name type="common">Turkey vulture</name>
    <name type="synonym">Vultur aura</name>
    <dbReference type="NCBI Taxonomy" id="43455"/>
    <lineage>
        <taxon>Eukaryota</taxon>
        <taxon>Metazoa</taxon>
        <taxon>Chordata</taxon>
        <taxon>Craniata</taxon>
        <taxon>Vertebrata</taxon>
        <taxon>Euteleostomi</taxon>
        <taxon>Archelosauria</taxon>
        <taxon>Archosauria</taxon>
        <taxon>Dinosauria</taxon>
        <taxon>Saurischia</taxon>
        <taxon>Theropoda</taxon>
        <taxon>Coelurosauria</taxon>
        <taxon>Aves</taxon>
        <taxon>Neognathae</taxon>
        <taxon>Neoaves</taxon>
        <taxon>Telluraves</taxon>
        <taxon>Accipitrimorphae</taxon>
        <taxon>Accipitriformes</taxon>
        <taxon>Cathartidae</taxon>
        <taxon>Cathartes</taxon>
    </lineage>
</organism>
<evidence type="ECO:0000313" key="2">
    <source>
        <dbReference type="Proteomes" id="UP000053745"/>
    </source>
</evidence>
<evidence type="ECO:0000313" key="1">
    <source>
        <dbReference type="EMBL" id="KFP55751.1"/>
    </source>
</evidence>
<feature type="non-terminal residue" evidence="1">
    <location>
        <position position="76"/>
    </location>
</feature>
<reference evidence="1 2" key="1">
    <citation type="submission" date="2014-04" db="EMBL/GenBank/DDBJ databases">
        <title>Genome evolution of avian class.</title>
        <authorList>
            <person name="Zhang G."/>
            <person name="Li C."/>
        </authorList>
    </citation>
    <scope>NUCLEOTIDE SEQUENCE [LARGE SCALE GENOMIC DNA]</scope>
    <source>
        <strain evidence="1">BGI_N323</strain>
    </source>
</reference>
<accession>A0A091LHD7</accession>